<keyword evidence="2" id="KW-1185">Reference proteome</keyword>
<dbReference type="RefSeq" id="WP_177434246.1">
    <property type="nucleotide sequence ID" value="NZ_CAXAPQ010000001.1"/>
</dbReference>
<organism evidence="1 2">
    <name type="scientific">Pseudomonas sivasensis</name>
    <dbReference type="NCBI Taxonomy" id="1880678"/>
    <lineage>
        <taxon>Bacteria</taxon>
        <taxon>Pseudomonadati</taxon>
        <taxon>Pseudomonadota</taxon>
        <taxon>Gammaproteobacteria</taxon>
        <taxon>Pseudomonadales</taxon>
        <taxon>Pseudomonadaceae</taxon>
        <taxon>Pseudomonas</taxon>
    </lineage>
</organism>
<sequence length="56" mass="6350">MFAMSLDTGLGFWPLLRLFSDLRQQIAGNDIFLPFRGLPVELMALAFRGFNAMIKT</sequence>
<proteinExistence type="predicted"/>
<dbReference type="Proteomes" id="UP001617213">
    <property type="component" value="Unassembled WGS sequence"/>
</dbReference>
<accession>A0ABW8E0L8</accession>
<protein>
    <submittedName>
        <fullName evidence="1">Uncharacterized protein</fullName>
    </submittedName>
</protein>
<evidence type="ECO:0000313" key="2">
    <source>
        <dbReference type="Proteomes" id="UP001617213"/>
    </source>
</evidence>
<dbReference type="EMBL" id="JBIUWZ010000020">
    <property type="protein sequence ID" value="MFJ2679373.1"/>
    <property type="molecule type" value="Genomic_DNA"/>
</dbReference>
<comment type="caution">
    <text evidence="1">The sequence shown here is derived from an EMBL/GenBank/DDBJ whole genome shotgun (WGS) entry which is preliminary data.</text>
</comment>
<dbReference type="GeneID" id="300935758"/>
<name>A0ABW8E0L8_9PSED</name>
<evidence type="ECO:0000313" key="1">
    <source>
        <dbReference type="EMBL" id="MFJ2679373.1"/>
    </source>
</evidence>
<reference evidence="1 2" key="1">
    <citation type="submission" date="2024-10" db="EMBL/GenBank/DDBJ databases">
        <title>The Natural Products Discovery Center: Release of the First 8490 Sequenced Strains for Exploring Actinobacteria Biosynthetic Diversity.</title>
        <authorList>
            <person name="Kalkreuter E."/>
            <person name="Kautsar S.A."/>
            <person name="Yang D."/>
            <person name="Bader C.D."/>
            <person name="Teijaro C.N."/>
            <person name="Fluegel L."/>
            <person name="Davis C.M."/>
            <person name="Simpson J.R."/>
            <person name="Lauterbach L."/>
            <person name="Steele A.D."/>
            <person name="Gui C."/>
            <person name="Meng S."/>
            <person name="Li G."/>
            <person name="Viehrig K."/>
            <person name="Ye F."/>
            <person name="Su P."/>
            <person name="Kiefer A.F."/>
            <person name="Nichols A."/>
            <person name="Cepeda A.J."/>
            <person name="Yan W."/>
            <person name="Fan B."/>
            <person name="Jiang Y."/>
            <person name="Adhikari A."/>
            <person name="Zheng C.-J."/>
            <person name="Schuster L."/>
            <person name="Cowan T.M."/>
            <person name="Smanski M.J."/>
            <person name="Chevrette M.G."/>
            <person name="De Carvalho L.P.S."/>
            <person name="Shen B."/>
        </authorList>
    </citation>
    <scope>NUCLEOTIDE SEQUENCE [LARGE SCALE GENOMIC DNA]</scope>
    <source>
        <strain evidence="1 2">NPDC087581</strain>
    </source>
</reference>
<gene>
    <name evidence="1" type="ORF">ACIOWJ_14935</name>
</gene>